<keyword evidence="1" id="KW-1133">Transmembrane helix</keyword>
<feature type="transmembrane region" description="Helical" evidence="1">
    <location>
        <begin position="247"/>
        <end position="267"/>
    </location>
</feature>
<organism evidence="2 3">
    <name type="scientific">Acinetobacter wuhouensis</name>
    <dbReference type="NCBI Taxonomy" id="1879050"/>
    <lineage>
        <taxon>Bacteria</taxon>
        <taxon>Pseudomonadati</taxon>
        <taxon>Pseudomonadota</taxon>
        <taxon>Gammaproteobacteria</taxon>
        <taxon>Moraxellales</taxon>
        <taxon>Moraxellaceae</taxon>
        <taxon>Acinetobacter</taxon>
    </lineage>
</organism>
<dbReference type="RefSeq" id="WP_087553552.1">
    <property type="nucleotide sequence ID" value="NZ_CP033133.1"/>
</dbReference>
<dbReference type="EMBL" id="CP033133">
    <property type="protein sequence ID" value="AYO53752.1"/>
    <property type="molecule type" value="Genomic_DNA"/>
</dbReference>
<feature type="transmembrane region" description="Helical" evidence="1">
    <location>
        <begin position="26"/>
        <end position="48"/>
    </location>
</feature>
<accession>A0A3G2T1B1</accession>
<reference evidence="2 3" key="1">
    <citation type="submission" date="2018-10" db="EMBL/GenBank/DDBJ databases">
        <title>The complete genome of Acinetobacter wuhouensis strain WCHAW010062.</title>
        <authorList>
            <person name="Hu Y."/>
            <person name="Long H."/>
            <person name="Feng Y."/>
            <person name="Zong Z."/>
        </authorList>
    </citation>
    <scope>NUCLEOTIDE SEQUENCE [LARGE SCALE GENOMIC DNA]</scope>
    <source>
        <strain evidence="2 3">WCHAW010062</strain>
    </source>
</reference>
<keyword evidence="1" id="KW-0812">Transmembrane</keyword>
<proteinExistence type="predicted"/>
<gene>
    <name evidence="2" type="ORF">CDG68_08975</name>
</gene>
<name>A0A3G2T1B1_9GAMM</name>
<dbReference type="Proteomes" id="UP000279962">
    <property type="component" value="Chromosome"/>
</dbReference>
<keyword evidence="1" id="KW-0472">Membrane</keyword>
<evidence type="ECO:0000256" key="1">
    <source>
        <dbReference type="SAM" id="Phobius"/>
    </source>
</evidence>
<dbReference type="AlphaFoldDB" id="A0A3G2T1B1"/>
<evidence type="ECO:0000313" key="2">
    <source>
        <dbReference type="EMBL" id="AYO53752.1"/>
    </source>
</evidence>
<sequence>MSHPVFLTYSIFNHMPMGSENQWHEFFHTASFELEADAFIPILWLMLFRQENLKWAKYTDEFDISNADVQVDLEEYHDQFGDAQYAYLVIDQQQALANLAEQKTAFIEIFGAENIVHFEQFNTLIEQHFPQYILLRPSGLALDLNDAEFLLQPLQQLEYFQQDPSQHLGFAEFQRQDFARFDDHPYYFYGSNPMEMITPSLKENVDELEEIENINTTTESSNWAIWICTAIVVLATLAVYFMTQSVLYSAVVFFVSAFILGFISSKIGEQRKLIQNMSSDSK</sequence>
<evidence type="ECO:0000313" key="3">
    <source>
        <dbReference type="Proteomes" id="UP000279962"/>
    </source>
</evidence>
<protein>
    <submittedName>
        <fullName evidence="2">Uncharacterized protein</fullName>
    </submittedName>
</protein>
<feature type="transmembrane region" description="Helical" evidence="1">
    <location>
        <begin position="223"/>
        <end position="241"/>
    </location>
</feature>